<sequence length="41" mass="4946">MKWWDYPLEVVKENIDILALEPTLPVLDIFEKKLEDGKRFL</sequence>
<comment type="caution">
    <text evidence="2">The sequence shown here is derived from an EMBL/GenBank/DDBJ whole genome shotgun (WGS) entry which is preliminary data.</text>
</comment>
<accession>A0AAW7JY49</accession>
<reference evidence="2" key="2">
    <citation type="submission" date="2023-08" db="EMBL/GenBank/DDBJ databases">
        <title>Identification and characterization of horizontal gene transfer across gut microbiota members of farm animals based on homology search.</title>
        <authorList>
            <person name="Schwarzerova J."/>
            <person name="Nykrynova M."/>
            <person name="Jureckova K."/>
            <person name="Cejkova D."/>
            <person name="Rychlik I."/>
        </authorList>
    </citation>
    <scope>NUCLEOTIDE SEQUENCE</scope>
    <source>
        <strain evidence="2">ET15</strain>
        <strain evidence="1">ET37</strain>
    </source>
</reference>
<name>A0AAW7JY49_9BACT</name>
<evidence type="ECO:0000313" key="4">
    <source>
        <dbReference type="Proteomes" id="UP001168478"/>
    </source>
</evidence>
<reference evidence="2" key="1">
    <citation type="submission" date="2023-06" db="EMBL/GenBank/DDBJ databases">
        <authorList>
            <person name="Zeman M."/>
            <person name="Kubasova T."/>
            <person name="Jahodarova E."/>
            <person name="Nykrynova M."/>
            <person name="Rychlik I."/>
        </authorList>
    </citation>
    <scope>NUCLEOTIDE SEQUENCE</scope>
    <source>
        <strain evidence="2">ET15</strain>
        <strain evidence="1">ET37</strain>
    </source>
</reference>
<dbReference type="EMBL" id="JAUEIF010000010">
    <property type="protein sequence ID" value="MDN0025946.1"/>
    <property type="molecule type" value="Genomic_DNA"/>
</dbReference>
<dbReference type="AlphaFoldDB" id="A0AAW7JY49"/>
<evidence type="ECO:0000313" key="2">
    <source>
        <dbReference type="EMBL" id="MDN0025946.1"/>
    </source>
</evidence>
<dbReference type="EMBL" id="JAUEIE010000010">
    <property type="protein sequence ID" value="MDN0023305.1"/>
    <property type="molecule type" value="Genomic_DNA"/>
</dbReference>
<gene>
    <name evidence="1" type="ORF">QVN81_09770</name>
    <name evidence="2" type="ORF">QVN84_10515</name>
</gene>
<dbReference type="Proteomes" id="UP001168478">
    <property type="component" value="Unassembled WGS sequence"/>
</dbReference>
<organism evidence="2 4">
    <name type="scientific">Leyella lascolaii</name>
    <dbReference type="NCBI Taxonomy" id="1776379"/>
    <lineage>
        <taxon>Bacteria</taxon>
        <taxon>Pseudomonadati</taxon>
        <taxon>Bacteroidota</taxon>
        <taxon>Bacteroidia</taxon>
        <taxon>Bacteroidales</taxon>
        <taxon>Prevotellaceae</taxon>
        <taxon>Leyella</taxon>
    </lineage>
</organism>
<dbReference type="Proteomes" id="UP001167831">
    <property type="component" value="Unassembled WGS sequence"/>
</dbReference>
<protein>
    <submittedName>
        <fullName evidence="2">Uncharacterized protein</fullName>
    </submittedName>
</protein>
<evidence type="ECO:0000313" key="1">
    <source>
        <dbReference type="EMBL" id="MDN0023305.1"/>
    </source>
</evidence>
<evidence type="ECO:0000313" key="3">
    <source>
        <dbReference type="Proteomes" id="UP001167831"/>
    </source>
</evidence>
<keyword evidence="3" id="KW-1185">Reference proteome</keyword>
<proteinExistence type="predicted"/>
<dbReference type="RefSeq" id="WP_289825714.1">
    <property type="nucleotide sequence ID" value="NZ_JAUEIE010000010.1"/>
</dbReference>